<dbReference type="AlphaFoldDB" id="A0A5C0SI85"/>
<dbReference type="Pfam" id="PF04069">
    <property type="entry name" value="OpuAC"/>
    <property type="match status" value="1"/>
</dbReference>
<dbReference type="CDD" id="cd13641">
    <property type="entry name" value="PBP2_HisX_like"/>
    <property type="match status" value="1"/>
</dbReference>
<dbReference type="InterPro" id="IPR007210">
    <property type="entry name" value="ABC_Gly_betaine_transp_sub-bd"/>
</dbReference>
<dbReference type="Proteomes" id="UP000324646">
    <property type="component" value="Chromosome"/>
</dbReference>
<evidence type="ECO:0000259" key="2">
    <source>
        <dbReference type="Pfam" id="PF04069"/>
    </source>
</evidence>
<dbReference type="Gene3D" id="3.40.190.10">
    <property type="entry name" value="Periplasmic binding protein-like II"/>
    <property type="match status" value="1"/>
</dbReference>
<dbReference type="OrthoDB" id="9801163at2"/>
<feature type="domain" description="ABC-type glycine betaine transport system substrate-binding" evidence="2">
    <location>
        <begin position="39"/>
        <end position="318"/>
    </location>
</feature>
<reference evidence="3 4" key="1">
    <citation type="submission" date="2019-07" db="EMBL/GenBank/DDBJ databases">
        <title>Complete genome of Crassaminicella thermophila SY095.</title>
        <authorList>
            <person name="Li X."/>
        </authorList>
    </citation>
    <scope>NUCLEOTIDE SEQUENCE [LARGE SCALE GENOMIC DNA]</scope>
    <source>
        <strain evidence="3 4">SY095</strain>
    </source>
</reference>
<accession>A0A5C0SI85</accession>
<dbReference type="KEGG" id="crs:FQB35_14520"/>
<evidence type="ECO:0000313" key="4">
    <source>
        <dbReference type="Proteomes" id="UP000324646"/>
    </source>
</evidence>
<dbReference type="RefSeq" id="WP_148810559.1">
    <property type="nucleotide sequence ID" value="NZ_CP042243.1"/>
</dbReference>
<dbReference type="GO" id="GO:0043190">
    <property type="term" value="C:ATP-binding cassette (ABC) transporter complex"/>
    <property type="evidence" value="ECO:0007669"/>
    <property type="project" value="InterPro"/>
</dbReference>
<dbReference type="EMBL" id="CP042243">
    <property type="protein sequence ID" value="QEK13387.1"/>
    <property type="molecule type" value="Genomic_DNA"/>
</dbReference>
<evidence type="ECO:0000313" key="3">
    <source>
        <dbReference type="EMBL" id="QEK13387.1"/>
    </source>
</evidence>
<sequence length="340" mass="38946">MNIFQKSKRIKIFFILVLSLSMLGLTACGGKVEQAQKPKIMFADPGWDSIAFHNSVSRFIIENGYGYKTDVTMGSSTATLTGLRQGDIDVYMEVWKDNIIDMYNDAIEKGDFVELGTNFDDDKQGLYVPTYVIKGDPDRGIAPMAPDLKSIKDLPKYWELFKDEEDPSKGRIYGAIPGWVCDEIMRTKMKNYGLDKTYNYFSPGSDAALASSIAAAYEKGEPWVGYYWEPTWIMGKYDMTLLEDEPYSEELWKNGYNCEFRPVDITIVVNRDMPKKAPDVVEFLKNYHTDSKIISEALAYMQNNNVDADEAAKWFLKEHEEIWKKWVSDEVAQKVKEAIK</sequence>
<dbReference type="Gene3D" id="3.40.190.100">
    <property type="entry name" value="Glycine betaine-binding periplasmic protein, domain 2"/>
    <property type="match status" value="1"/>
</dbReference>
<organism evidence="3 4">
    <name type="scientific">Crassaminicella thermophila</name>
    <dbReference type="NCBI Taxonomy" id="2599308"/>
    <lineage>
        <taxon>Bacteria</taxon>
        <taxon>Bacillati</taxon>
        <taxon>Bacillota</taxon>
        <taxon>Clostridia</taxon>
        <taxon>Eubacteriales</taxon>
        <taxon>Clostridiaceae</taxon>
        <taxon>Crassaminicella</taxon>
    </lineage>
</organism>
<feature type="signal peptide" evidence="1">
    <location>
        <begin position="1"/>
        <end position="27"/>
    </location>
</feature>
<keyword evidence="4" id="KW-1185">Reference proteome</keyword>
<evidence type="ECO:0000256" key="1">
    <source>
        <dbReference type="SAM" id="SignalP"/>
    </source>
</evidence>
<dbReference type="SUPFAM" id="SSF53850">
    <property type="entry name" value="Periplasmic binding protein-like II"/>
    <property type="match status" value="1"/>
</dbReference>
<gene>
    <name evidence="3" type="ORF">FQB35_14520</name>
</gene>
<name>A0A5C0SI85_CRATE</name>
<dbReference type="PROSITE" id="PS51257">
    <property type="entry name" value="PROKAR_LIPOPROTEIN"/>
    <property type="match status" value="1"/>
</dbReference>
<protein>
    <submittedName>
        <fullName evidence="3">ABC transporter substrate-binding protein</fullName>
    </submittedName>
</protein>
<proteinExistence type="predicted"/>
<dbReference type="GO" id="GO:0022857">
    <property type="term" value="F:transmembrane transporter activity"/>
    <property type="evidence" value="ECO:0007669"/>
    <property type="project" value="InterPro"/>
</dbReference>
<keyword evidence="1" id="KW-0732">Signal</keyword>
<feature type="chain" id="PRO_5038468816" evidence="1">
    <location>
        <begin position="28"/>
        <end position="340"/>
    </location>
</feature>